<evidence type="ECO:0000256" key="2">
    <source>
        <dbReference type="SAM" id="Phobius"/>
    </source>
</evidence>
<keyword evidence="2" id="KW-1133">Transmembrane helix</keyword>
<dbReference type="Proteomes" id="UP001501407">
    <property type="component" value="Unassembled WGS sequence"/>
</dbReference>
<protein>
    <recommendedName>
        <fullName evidence="5">Large exoprotein</fullName>
    </recommendedName>
</protein>
<feature type="transmembrane region" description="Helical" evidence="2">
    <location>
        <begin position="166"/>
        <end position="187"/>
    </location>
</feature>
<accession>A0ABP9M4A7</accession>
<name>A0ABP9M4A7_9MICO</name>
<dbReference type="RefSeq" id="WP_194413458.1">
    <property type="nucleotide sequence ID" value="NZ_BAABKZ010000001.1"/>
</dbReference>
<evidence type="ECO:0000256" key="1">
    <source>
        <dbReference type="SAM" id="Coils"/>
    </source>
</evidence>
<evidence type="ECO:0000313" key="4">
    <source>
        <dbReference type="Proteomes" id="UP001501407"/>
    </source>
</evidence>
<gene>
    <name evidence="3" type="ORF">GCM10025760_17120</name>
</gene>
<keyword evidence="1" id="KW-0175">Coiled coil</keyword>
<keyword evidence="4" id="KW-1185">Reference proteome</keyword>
<evidence type="ECO:0008006" key="5">
    <source>
        <dbReference type="Google" id="ProtNLM"/>
    </source>
</evidence>
<proteinExistence type="predicted"/>
<evidence type="ECO:0000313" key="3">
    <source>
        <dbReference type="EMBL" id="GAA5090844.1"/>
    </source>
</evidence>
<sequence>MGGQVWGGGVIVLVAVGLWLVYLLPSWHSRRQYDATERNAVRLNQALRVLAETSETPEEVRLELNARTAAAQQRLAHRALAEREHAALHEARVDLERARTEREVAEATARLERERVRTERIAADAAARVDLERARAARAAAEEAARAELAAARAIPAARRARVRRVFRLVATAVGVGGLGVTAWGVFETVTAGAQTLLWLGVALVTVSGLTLHRLSRVTARAAARGGVDAASGRQGRLRRAAELRSAAELQDVALEREPREWAPRDLPRPLTASAGSRAAAVLDAEAARAALRQAALEQAMLARAEAQQPPSIETARTARATSAESEYTRMGYVDDAEIEAHVRQLLSRRAAGE</sequence>
<comment type="caution">
    <text evidence="3">The sequence shown here is derived from an EMBL/GenBank/DDBJ whole genome shotgun (WGS) entry which is preliminary data.</text>
</comment>
<reference evidence="4" key="1">
    <citation type="journal article" date="2019" name="Int. J. Syst. Evol. Microbiol.">
        <title>The Global Catalogue of Microorganisms (GCM) 10K type strain sequencing project: providing services to taxonomists for standard genome sequencing and annotation.</title>
        <authorList>
            <consortium name="The Broad Institute Genomics Platform"/>
            <consortium name="The Broad Institute Genome Sequencing Center for Infectious Disease"/>
            <person name="Wu L."/>
            <person name="Ma J."/>
        </authorList>
    </citation>
    <scope>NUCLEOTIDE SEQUENCE [LARGE SCALE GENOMIC DNA]</scope>
    <source>
        <strain evidence="4">JCM 18959</strain>
    </source>
</reference>
<feature type="transmembrane region" description="Helical" evidence="2">
    <location>
        <begin position="193"/>
        <end position="212"/>
    </location>
</feature>
<keyword evidence="2" id="KW-0472">Membrane</keyword>
<organism evidence="3 4">
    <name type="scientific">Microbacterium yannicii</name>
    <dbReference type="NCBI Taxonomy" id="671622"/>
    <lineage>
        <taxon>Bacteria</taxon>
        <taxon>Bacillati</taxon>
        <taxon>Actinomycetota</taxon>
        <taxon>Actinomycetes</taxon>
        <taxon>Micrococcales</taxon>
        <taxon>Microbacteriaceae</taxon>
        <taxon>Microbacterium</taxon>
    </lineage>
</organism>
<feature type="transmembrane region" description="Helical" evidence="2">
    <location>
        <begin position="6"/>
        <end position="24"/>
    </location>
</feature>
<keyword evidence="2" id="KW-0812">Transmembrane</keyword>
<dbReference type="EMBL" id="BAABKZ010000001">
    <property type="protein sequence ID" value="GAA5090844.1"/>
    <property type="molecule type" value="Genomic_DNA"/>
</dbReference>
<feature type="coiled-coil region" evidence="1">
    <location>
        <begin position="78"/>
        <end position="151"/>
    </location>
</feature>